<name>A0A6J1LW62_DROHY</name>
<evidence type="ECO:0000256" key="1">
    <source>
        <dbReference type="SAM" id="MobiDB-lite"/>
    </source>
</evidence>
<dbReference type="OrthoDB" id="8048686at2759"/>
<proteinExistence type="predicted"/>
<reference evidence="3" key="1">
    <citation type="submission" date="2025-08" db="UniProtKB">
        <authorList>
            <consortium name="RefSeq"/>
        </authorList>
    </citation>
    <scope>IDENTIFICATION</scope>
    <source>
        <strain evidence="3">15085-1641.00</strain>
        <tissue evidence="3">Whole body</tissue>
    </source>
</reference>
<accession>A0A6J1LW62</accession>
<evidence type="ECO:0000313" key="2">
    <source>
        <dbReference type="Proteomes" id="UP000504633"/>
    </source>
</evidence>
<sequence length="237" mass="26489">MSMTHLAGMFGKETKSDASCNQSYEEENGCNNSYSETSQLSAQPELEATVREEPPIRVRDMINLYNFATQKNQELAHAKSIYFGGNLKSATSMELRDLELAQQQQAEQEFCDGICLKIPTMDGMGHASSNSSRLHSKKTGNFRVTTANDQTSLRQSLQADAAPGASVEKSYQSKTTIRRTEQGVRIIIDIFFDKNESDIDIVGSRVETDIPESRILADFQQHSLAMRSQQVKQQHNV</sequence>
<gene>
    <name evidence="3" type="primary">LOC111598630</name>
</gene>
<organism evidence="2 3">
    <name type="scientific">Drosophila hydei</name>
    <name type="common">Fruit fly</name>
    <dbReference type="NCBI Taxonomy" id="7224"/>
    <lineage>
        <taxon>Eukaryota</taxon>
        <taxon>Metazoa</taxon>
        <taxon>Ecdysozoa</taxon>
        <taxon>Arthropoda</taxon>
        <taxon>Hexapoda</taxon>
        <taxon>Insecta</taxon>
        <taxon>Pterygota</taxon>
        <taxon>Neoptera</taxon>
        <taxon>Endopterygota</taxon>
        <taxon>Diptera</taxon>
        <taxon>Brachycera</taxon>
        <taxon>Muscomorpha</taxon>
        <taxon>Ephydroidea</taxon>
        <taxon>Drosophilidae</taxon>
        <taxon>Drosophila</taxon>
    </lineage>
</organism>
<evidence type="ECO:0000313" key="3">
    <source>
        <dbReference type="RefSeq" id="XP_023169739.1"/>
    </source>
</evidence>
<dbReference type="RefSeq" id="XP_023169739.1">
    <property type="nucleotide sequence ID" value="XM_023313971.2"/>
</dbReference>
<dbReference type="KEGG" id="dhe:111598630"/>
<dbReference type="Proteomes" id="UP000504633">
    <property type="component" value="Unplaced"/>
</dbReference>
<feature type="region of interest" description="Disordered" evidence="1">
    <location>
        <begin position="1"/>
        <end position="47"/>
    </location>
</feature>
<dbReference type="AlphaFoldDB" id="A0A6J1LW62"/>
<dbReference type="OMA" id="HAKSIYF"/>
<protein>
    <submittedName>
        <fullName evidence="3">Uncharacterized protein LOC111598630</fullName>
    </submittedName>
</protein>
<keyword evidence="2" id="KW-1185">Reference proteome</keyword>
<feature type="compositionally biased region" description="Polar residues" evidence="1">
    <location>
        <begin position="17"/>
        <end position="42"/>
    </location>
</feature>
<dbReference type="GeneID" id="111598630"/>